<gene>
    <name evidence="2" type="ORF">A0H76_2794</name>
</gene>
<organism evidence="2 3">
    <name type="scientific">Hepatospora eriocheir</name>
    <dbReference type="NCBI Taxonomy" id="1081669"/>
    <lineage>
        <taxon>Eukaryota</taxon>
        <taxon>Fungi</taxon>
        <taxon>Fungi incertae sedis</taxon>
        <taxon>Microsporidia</taxon>
        <taxon>Hepatosporidae</taxon>
        <taxon>Hepatospora</taxon>
    </lineage>
</organism>
<dbReference type="VEuPathDB" id="MicrosporidiaDB:A0H76_2794"/>
<proteinExistence type="predicted"/>
<dbReference type="Proteomes" id="UP000192501">
    <property type="component" value="Unassembled WGS sequence"/>
</dbReference>
<reference evidence="2 3" key="1">
    <citation type="journal article" date="2017" name="Environ. Microbiol.">
        <title>Decay of the glycolytic pathway and adaptation to intranuclear parasitism within Enterocytozoonidae microsporidia.</title>
        <authorList>
            <person name="Wiredu Boakye D."/>
            <person name="Jaroenlak P."/>
            <person name="Prachumwat A."/>
            <person name="Williams T.A."/>
            <person name="Bateman K.S."/>
            <person name="Itsathitphaisarn O."/>
            <person name="Sritunyalucksana K."/>
            <person name="Paszkiewicz K.H."/>
            <person name="Moore K.A."/>
            <person name="Stentiford G.D."/>
            <person name="Williams B.A."/>
        </authorList>
    </citation>
    <scope>NUCLEOTIDE SEQUENCE [LARGE SCALE GENOMIC DNA]</scope>
    <source>
        <strain evidence="3">canceri</strain>
    </source>
</reference>
<dbReference type="AlphaFoldDB" id="A0A1X0QEQ7"/>
<comment type="caution">
    <text evidence="2">The sequence shown here is derived from an EMBL/GenBank/DDBJ whole genome shotgun (WGS) entry which is preliminary data.</text>
</comment>
<dbReference type="VEuPathDB" id="MicrosporidiaDB:HERIO_1242"/>
<keyword evidence="1" id="KW-0812">Transmembrane</keyword>
<evidence type="ECO:0000313" key="3">
    <source>
        <dbReference type="Proteomes" id="UP000192501"/>
    </source>
</evidence>
<dbReference type="EMBL" id="LTAI01000840">
    <property type="protein sequence ID" value="ORD98278.1"/>
    <property type="molecule type" value="Genomic_DNA"/>
</dbReference>
<name>A0A1X0QEQ7_9MICR</name>
<sequence>MNIFKIFLSYITNIYKKNTVDIEEDINSNNYMAGLLLECENILKSRNEELADSLKRHLSDLFNKQNECEIDIVNLDLYFNDFMKGEIETRNKNIISFLNKEMDNEFNYNYLSEMKMYNTLSYADNLFKIVDIIFSKICKVENNYEYFKEKKALEKIKLNFYLKLQENDKLKKVIELGSSLKITSYEDYDKNMSNKGPDSNQCSIKIEKLDPIIYHSSKLLLCRLYRLSNEILCCKKNIKEYNESSKFNKKNIKKYNKSSRLKEEEMVNKEIEKKLCTMFLILYIVSLFIVYLYYRQWN</sequence>
<keyword evidence="1" id="KW-1133">Transmembrane helix</keyword>
<accession>A0A1X0QEQ7</accession>
<protein>
    <submittedName>
        <fullName evidence="2">Uncharacterized protein</fullName>
    </submittedName>
</protein>
<evidence type="ECO:0000313" key="2">
    <source>
        <dbReference type="EMBL" id="ORD98278.1"/>
    </source>
</evidence>
<feature type="transmembrane region" description="Helical" evidence="1">
    <location>
        <begin position="275"/>
        <end position="294"/>
    </location>
</feature>
<evidence type="ECO:0000256" key="1">
    <source>
        <dbReference type="SAM" id="Phobius"/>
    </source>
</evidence>
<keyword evidence="1" id="KW-0472">Membrane</keyword>